<sequence>MSRLAVELPDDDPRTAALVEALEAFGARVVHEPVGGRRTLVTGGARSGKSSYAESLLAGAPAVDYVATSERDEGDPEWMARIAAHVARRPAHWRTVETMDVAGVLAADGPPVLVDCLGVWLTRVLDGTGFWADRDAAGPLVRERVDALTAALAASRRTVVLVTNEVGAGIVPADAGGRGFRDWLGVLNATVADACERVVLCVAGRALDLPATTTAHGLAGGGPA</sequence>
<evidence type="ECO:0000256" key="14">
    <source>
        <dbReference type="ARBA" id="ARBA00022840"/>
    </source>
</evidence>
<dbReference type="InterPro" id="IPR027417">
    <property type="entry name" value="P-loop_NTPase"/>
</dbReference>
<dbReference type="AlphaFoldDB" id="U2QUN0"/>
<evidence type="ECO:0000256" key="3">
    <source>
        <dbReference type="ARBA" id="ARBA00001522"/>
    </source>
</evidence>
<evidence type="ECO:0000256" key="10">
    <source>
        <dbReference type="ARBA" id="ARBA00022573"/>
    </source>
</evidence>
<dbReference type="OrthoDB" id="9788370at2"/>
<dbReference type="GO" id="GO:0043752">
    <property type="term" value="F:adenosylcobinamide kinase activity"/>
    <property type="evidence" value="ECO:0007669"/>
    <property type="project" value="UniProtKB-EC"/>
</dbReference>
<comment type="similarity">
    <text evidence="7">Belongs to the CobU/CobP family.</text>
</comment>
<evidence type="ECO:0000256" key="17">
    <source>
        <dbReference type="ARBA" id="ARBA00030571"/>
    </source>
</evidence>
<comment type="catalytic activity">
    <reaction evidence="1">
        <text>adenosylcob(III)inamide + ATP = adenosylcob(III)inamide phosphate + ADP + H(+)</text>
        <dbReference type="Rhea" id="RHEA:15769"/>
        <dbReference type="ChEBI" id="CHEBI:2480"/>
        <dbReference type="ChEBI" id="CHEBI:15378"/>
        <dbReference type="ChEBI" id="CHEBI:30616"/>
        <dbReference type="ChEBI" id="CHEBI:58502"/>
        <dbReference type="ChEBI" id="CHEBI:456216"/>
        <dbReference type="EC" id="2.7.1.156"/>
    </reaction>
</comment>
<dbReference type="PANTHER" id="PTHR34848:SF1">
    <property type="entry name" value="BIFUNCTIONAL ADENOSYLCOBALAMIN BIOSYNTHESIS PROTEIN COBU"/>
    <property type="match status" value="1"/>
</dbReference>
<keyword evidence="12" id="KW-0547">Nucleotide-binding</keyword>
<comment type="function">
    <text evidence="4">Catalyzes ATP-dependent phosphorylation of adenosylcobinamide and addition of GMP to adenosylcobinamide phosphate.</text>
</comment>
<keyword evidence="14" id="KW-0067">ATP-binding</keyword>
<dbReference type="PANTHER" id="PTHR34848">
    <property type="match status" value="1"/>
</dbReference>
<dbReference type="GO" id="GO:0005524">
    <property type="term" value="F:ATP binding"/>
    <property type="evidence" value="ECO:0007669"/>
    <property type="project" value="UniProtKB-KW"/>
</dbReference>
<comment type="pathway">
    <text evidence="5">Cofactor biosynthesis; adenosylcobalamin biosynthesis; adenosylcobalamin from cob(II)yrinate a,c-diamide: step 6/7.</text>
</comment>
<evidence type="ECO:0000256" key="2">
    <source>
        <dbReference type="ARBA" id="ARBA00000711"/>
    </source>
</evidence>
<comment type="catalytic activity">
    <reaction evidence="2">
        <text>adenosylcob(III)inamide phosphate + GTP + H(+) = adenosylcob(III)inamide-GDP + diphosphate</text>
        <dbReference type="Rhea" id="RHEA:22712"/>
        <dbReference type="ChEBI" id="CHEBI:15378"/>
        <dbReference type="ChEBI" id="CHEBI:33019"/>
        <dbReference type="ChEBI" id="CHEBI:37565"/>
        <dbReference type="ChEBI" id="CHEBI:58502"/>
        <dbReference type="ChEBI" id="CHEBI:60487"/>
        <dbReference type="EC" id="2.7.7.62"/>
    </reaction>
</comment>
<evidence type="ECO:0000256" key="12">
    <source>
        <dbReference type="ARBA" id="ARBA00022741"/>
    </source>
</evidence>
<comment type="caution">
    <text evidence="18">The sequence shown here is derived from an EMBL/GenBank/DDBJ whole genome shotgun (WGS) entry which is preliminary data.</text>
</comment>
<evidence type="ECO:0000256" key="16">
    <source>
        <dbReference type="ARBA" id="ARBA00029570"/>
    </source>
</evidence>
<dbReference type="EMBL" id="ACVN02000097">
    <property type="protein sequence ID" value="ERK59914.1"/>
    <property type="molecule type" value="Genomic_DNA"/>
</dbReference>
<evidence type="ECO:0000256" key="5">
    <source>
        <dbReference type="ARBA" id="ARBA00004692"/>
    </source>
</evidence>
<evidence type="ECO:0000256" key="7">
    <source>
        <dbReference type="ARBA" id="ARBA00007490"/>
    </source>
</evidence>
<comment type="catalytic activity">
    <reaction evidence="3">
        <text>adenosylcob(III)inamide + GTP = adenosylcob(III)inamide phosphate + GDP + H(+)</text>
        <dbReference type="Rhea" id="RHEA:15765"/>
        <dbReference type="ChEBI" id="CHEBI:2480"/>
        <dbReference type="ChEBI" id="CHEBI:15378"/>
        <dbReference type="ChEBI" id="CHEBI:37565"/>
        <dbReference type="ChEBI" id="CHEBI:58189"/>
        <dbReference type="ChEBI" id="CHEBI:58502"/>
        <dbReference type="EC" id="2.7.1.156"/>
    </reaction>
</comment>
<evidence type="ECO:0000256" key="8">
    <source>
        <dbReference type="ARBA" id="ARBA00012016"/>
    </source>
</evidence>
<keyword evidence="19" id="KW-1185">Reference proteome</keyword>
<dbReference type="GO" id="GO:0005525">
    <property type="term" value="F:GTP binding"/>
    <property type="evidence" value="ECO:0007669"/>
    <property type="project" value="UniProtKB-KW"/>
</dbReference>
<keyword evidence="11" id="KW-0808">Transferase</keyword>
<protein>
    <recommendedName>
        <fullName evidence="16">Adenosylcobinamide kinase</fullName>
        <ecNumber evidence="8">2.7.1.156</ecNumber>
        <ecNumber evidence="9">2.7.7.62</ecNumber>
    </recommendedName>
    <alternativeName>
        <fullName evidence="17">Adenosylcobinamide-phosphate guanylyltransferase</fullName>
    </alternativeName>
</protein>
<gene>
    <name evidence="18" type="primary">cobU</name>
    <name evidence="18" type="ORF">HMPREF0682_0194</name>
</gene>
<evidence type="ECO:0000256" key="9">
    <source>
        <dbReference type="ARBA" id="ARBA00012523"/>
    </source>
</evidence>
<dbReference type="Gene3D" id="3.40.50.300">
    <property type="entry name" value="P-loop containing nucleotide triphosphate hydrolases"/>
    <property type="match status" value="1"/>
</dbReference>
<keyword evidence="10" id="KW-0169">Cobalamin biosynthesis</keyword>
<dbReference type="Pfam" id="PF02283">
    <property type="entry name" value="CobU"/>
    <property type="match status" value="1"/>
</dbReference>
<dbReference type="SUPFAM" id="SSF52540">
    <property type="entry name" value="P-loop containing nucleoside triphosphate hydrolases"/>
    <property type="match status" value="1"/>
</dbReference>
<dbReference type="GO" id="GO:0009236">
    <property type="term" value="P:cobalamin biosynthetic process"/>
    <property type="evidence" value="ECO:0007669"/>
    <property type="project" value="UniProtKB-UniPathway"/>
</dbReference>
<dbReference type="GeneID" id="95358817"/>
<evidence type="ECO:0000313" key="18">
    <source>
        <dbReference type="EMBL" id="ERK59914.1"/>
    </source>
</evidence>
<evidence type="ECO:0000256" key="1">
    <source>
        <dbReference type="ARBA" id="ARBA00000312"/>
    </source>
</evidence>
<evidence type="ECO:0000256" key="11">
    <source>
        <dbReference type="ARBA" id="ARBA00022679"/>
    </source>
</evidence>
<keyword evidence="13 18" id="KW-0418">Kinase</keyword>
<reference evidence="18" key="1">
    <citation type="submission" date="2013-08" db="EMBL/GenBank/DDBJ databases">
        <authorList>
            <person name="Durkin A.S."/>
            <person name="Haft D.R."/>
            <person name="McCorrison J."/>
            <person name="Torralba M."/>
            <person name="Gillis M."/>
            <person name="Haft D.H."/>
            <person name="Methe B."/>
            <person name="Sutton G."/>
            <person name="Nelson K.E."/>
        </authorList>
    </citation>
    <scope>NUCLEOTIDE SEQUENCE [LARGE SCALE GENOMIC DNA]</scope>
    <source>
        <strain evidence="18">F0233</strain>
    </source>
</reference>
<dbReference type="UniPathway" id="UPA00148">
    <property type="reaction ID" value="UER00236"/>
</dbReference>
<dbReference type="Proteomes" id="UP000017052">
    <property type="component" value="Unassembled WGS sequence"/>
</dbReference>
<keyword evidence="15" id="KW-0342">GTP-binding</keyword>
<evidence type="ECO:0000256" key="4">
    <source>
        <dbReference type="ARBA" id="ARBA00003889"/>
    </source>
</evidence>
<evidence type="ECO:0000313" key="19">
    <source>
        <dbReference type="Proteomes" id="UP000017052"/>
    </source>
</evidence>
<dbReference type="GO" id="GO:0008820">
    <property type="term" value="F:cobinamide phosphate guanylyltransferase activity"/>
    <property type="evidence" value="ECO:0007669"/>
    <property type="project" value="UniProtKB-EC"/>
</dbReference>
<accession>U2QUN0</accession>
<dbReference type="EC" id="2.7.1.156" evidence="8"/>
<evidence type="ECO:0000256" key="6">
    <source>
        <dbReference type="ARBA" id="ARBA00005159"/>
    </source>
</evidence>
<organism evidence="18 19">
    <name type="scientific">Propionibacterium acidifaciens F0233</name>
    <dbReference type="NCBI Taxonomy" id="553198"/>
    <lineage>
        <taxon>Bacteria</taxon>
        <taxon>Bacillati</taxon>
        <taxon>Actinomycetota</taxon>
        <taxon>Actinomycetes</taxon>
        <taxon>Propionibacteriales</taxon>
        <taxon>Propionibacteriaceae</taxon>
        <taxon>Propionibacterium</taxon>
    </lineage>
</organism>
<dbReference type="RefSeq" id="WP_021796915.1">
    <property type="nucleotide sequence ID" value="NZ_ACVN02000097.1"/>
</dbReference>
<evidence type="ECO:0000256" key="13">
    <source>
        <dbReference type="ARBA" id="ARBA00022777"/>
    </source>
</evidence>
<dbReference type="InterPro" id="IPR003203">
    <property type="entry name" value="CobU/CobP"/>
</dbReference>
<comment type="pathway">
    <text evidence="6">Cofactor biosynthesis; adenosylcobalamin biosynthesis; adenosylcobalamin from cob(II)yrinate a,c-diamide: step 5/7.</text>
</comment>
<dbReference type="CDD" id="cd00544">
    <property type="entry name" value="CobU"/>
    <property type="match status" value="1"/>
</dbReference>
<name>U2QUN0_9ACTN</name>
<keyword evidence="18" id="KW-0548">Nucleotidyltransferase</keyword>
<proteinExistence type="inferred from homology"/>
<dbReference type="EC" id="2.7.7.62" evidence="9"/>
<evidence type="ECO:0000256" key="15">
    <source>
        <dbReference type="ARBA" id="ARBA00023134"/>
    </source>
</evidence>